<name>A0A1I2QBL2_9FIRM</name>
<dbReference type="Proteomes" id="UP000199337">
    <property type="component" value="Unassembled WGS sequence"/>
</dbReference>
<dbReference type="AlphaFoldDB" id="A0A1I2QBL2"/>
<evidence type="ECO:0000313" key="3">
    <source>
        <dbReference type="Proteomes" id="UP000199337"/>
    </source>
</evidence>
<dbReference type="STRING" id="341036.SAMN05660649_01168"/>
<feature type="transmembrane region" description="Helical" evidence="1">
    <location>
        <begin position="57"/>
        <end position="77"/>
    </location>
</feature>
<dbReference type="EMBL" id="FOOX01000003">
    <property type="protein sequence ID" value="SFG25724.1"/>
    <property type="molecule type" value="Genomic_DNA"/>
</dbReference>
<keyword evidence="1" id="KW-0812">Transmembrane</keyword>
<sequence length="129" mass="14382">MLVYTFFYYSKYMSIPGREGEWGISIFLSATAVLAGMLIELGRFWGWVIEVKINKDLLVLQGIPAAILSIVPGPYWLQSGGNAFPFSFFADPVVTGISGVWLGVVLLRGFFNNKRIGDEEEIKKKNNLA</sequence>
<keyword evidence="1" id="KW-1133">Transmembrane helix</keyword>
<feature type="transmembrane region" description="Helical" evidence="1">
    <location>
        <begin position="83"/>
        <end position="107"/>
    </location>
</feature>
<proteinExistence type="predicted"/>
<keyword evidence="3" id="KW-1185">Reference proteome</keyword>
<accession>A0A1I2QBL2</accession>
<organism evidence="2 3">
    <name type="scientific">Desulfotruncus arcticus DSM 17038</name>
    <dbReference type="NCBI Taxonomy" id="1121424"/>
    <lineage>
        <taxon>Bacteria</taxon>
        <taxon>Bacillati</taxon>
        <taxon>Bacillota</taxon>
        <taxon>Clostridia</taxon>
        <taxon>Eubacteriales</taxon>
        <taxon>Desulfallaceae</taxon>
        <taxon>Desulfotruncus</taxon>
    </lineage>
</organism>
<gene>
    <name evidence="2" type="ORF">SAMN05660649_01168</name>
</gene>
<evidence type="ECO:0000313" key="2">
    <source>
        <dbReference type="EMBL" id="SFG25724.1"/>
    </source>
</evidence>
<protein>
    <submittedName>
        <fullName evidence="2">Uncharacterized protein</fullName>
    </submittedName>
</protein>
<reference evidence="3" key="1">
    <citation type="submission" date="2016-10" db="EMBL/GenBank/DDBJ databases">
        <authorList>
            <person name="Varghese N."/>
            <person name="Submissions S."/>
        </authorList>
    </citation>
    <scope>NUCLEOTIDE SEQUENCE [LARGE SCALE GENOMIC DNA]</scope>
    <source>
        <strain evidence="3">DSM 17038</strain>
    </source>
</reference>
<feature type="transmembrane region" description="Helical" evidence="1">
    <location>
        <begin position="22"/>
        <end position="45"/>
    </location>
</feature>
<keyword evidence="1" id="KW-0472">Membrane</keyword>
<evidence type="ECO:0000256" key="1">
    <source>
        <dbReference type="SAM" id="Phobius"/>
    </source>
</evidence>